<dbReference type="GO" id="GO:0015074">
    <property type="term" value="P:DNA integration"/>
    <property type="evidence" value="ECO:0007669"/>
    <property type="project" value="InterPro"/>
</dbReference>
<organism evidence="3 4">
    <name type="scientific">Erwinia mallotivora</name>
    <dbReference type="NCBI Taxonomy" id="69222"/>
    <lineage>
        <taxon>Bacteria</taxon>
        <taxon>Pseudomonadati</taxon>
        <taxon>Pseudomonadota</taxon>
        <taxon>Gammaproteobacteria</taxon>
        <taxon>Enterobacterales</taxon>
        <taxon>Erwiniaceae</taxon>
        <taxon>Erwinia</taxon>
    </lineage>
</organism>
<dbReference type="Pfam" id="PF00589">
    <property type="entry name" value="Phage_integrase"/>
    <property type="match status" value="1"/>
</dbReference>
<dbReference type="PATRIC" id="fig|69222.5.peg.2644"/>
<protein>
    <submittedName>
        <fullName evidence="3">Integrase</fullName>
    </submittedName>
</protein>
<gene>
    <name evidence="3" type="ORF">BG55_12895</name>
</gene>
<evidence type="ECO:0000259" key="2">
    <source>
        <dbReference type="PROSITE" id="PS51898"/>
    </source>
</evidence>
<dbReference type="RefSeq" id="WP_034938011.1">
    <property type="nucleotide sequence ID" value="NZ_JFHN01000051.1"/>
</dbReference>
<comment type="caution">
    <text evidence="3">The sequence shown here is derived from an EMBL/GenBank/DDBJ whole genome shotgun (WGS) entry which is preliminary data.</text>
</comment>
<name>A0A014LZZ6_9GAMM</name>
<dbReference type="InterPro" id="IPR002104">
    <property type="entry name" value="Integrase_catalytic"/>
</dbReference>
<dbReference type="Proteomes" id="UP000019918">
    <property type="component" value="Unassembled WGS sequence"/>
</dbReference>
<dbReference type="GO" id="GO:0006310">
    <property type="term" value="P:DNA recombination"/>
    <property type="evidence" value="ECO:0007669"/>
    <property type="project" value="UniProtKB-KW"/>
</dbReference>
<dbReference type="OrthoDB" id="6819422at2"/>
<proteinExistence type="predicted"/>
<dbReference type="STRING" id="69222.BG55_12895"/>
<reference evidence="3 4" key="1">
    <citation type="submission" date="2014-02" db="EMBL/GenBank/DDBJ databases">
        <title>Draft genome of Erwinia mallotivora strain BT-MARDI, a papaya dieback pathogen.</title>
        <authorList>
            <person name="Redzuan R."/>
            <person name="Abu Bakar N."/>
            <person name="Badrun R."/>
            <person name="Mohd Raih M.F."/>
            <person name="Rozano L."/>
            <person name="Mat Amin N."/>
        </authorList>
    </citation>
    <scope>NUCLEOTIDE SEQUENCE [LARGE SCALE GENOMIC DNA]</scope>
    <source>
        <strain evidence="3 4">BT-MARDI</strain>
    </source>
</reference>
<keyword evidence="1" id="KW-0233">DNA recombination</keyword>
<sequence>MNKYVVKNFIMNDGTRSCQIIHSSLKPVVYPNLYLVSQIVNDKYTASTRLAVAKVIIMLLDYFEKKNIDLEKVINDKCFLAREDIKDIITYMSKRKAKGNIYEFNHREVGSGTKCYRVKIAFKYIKWLCEYLIGSEAHNDSQARLFLKMLNGYTPRKKIADTYYMDDGKAIDSTQKKVLFRYVGANSSSNIYSENVRKRNELIIILLYSLGMRKGELLNLRISDINFDKSTISIMRRHGDIFDTRVNQPVVKTLSRKMKVSEWVIGKVIEYIQTERRNYIGKKPHDFLIISHKGGKQAGLPMSVSSYEKTIQKIREHDPILKEFSGHSLRHTWNYEFSVKIENLNFSLNGLSTELIRSYAMGWTPYSQMSNVYNATYVREQANRILALVQDRIQNELKELVNE</sequence>
<dbReference type="CDD" id="cd00397">
    <property type="entry name" value="DNA_BRE_C"/>
    <property type="match status" value="1"/>
</dbReference>
<dbReference type="EMBL" id="JFHN01000051">
    <property type="protein sequence ID" value="EXU75151.1"/>
    <property type="molecule type" value="Genomic_DNA"/>
</dbReference>
<dbReference type="PROSITE" id="PS51898">
    <property type="entry name" value="TYR_RECOMBINASE"/>
    <property type="match status" value="1"/>
</dbReference>
<evidence type="ECO:0000313" key="4">
    <source>
        <dbReference type="Proteomes" id="UP000019918"/>
    </source>
</evidence>
<dbReference type="InterPro" id="IPR011010">
    <property type="entry name" value="DNA_brk_join_enz"/>
</dbReference>
<dbReference type="Gene3D" id="1.10.443.10">
    <property type="entry name" value="Intergrase catalytic core"/>
    <property type="match status" value="1"/>
</dbReference>
<evidence type="ECO:0000256" key="1">
    <source>
        <dbReference type="ARBA" id="ARBA00023172"/>
    </source>
</evidence>
<accession>A0A014LZZ6</accession>
<keyword evidence="4" id="KW-1185">Reference proteome</keyword>
<dbReference type="SUPFAM" id="SSF56349">
    <property type="entry name" value="DNA breaking-rejoining enzymes"/>
    <property type="match status" value="1"/>
</dbReference>
<dbReference type="AlphaFoldDB" id="A0A014LZZ6"/>
<evidence type="ECO:0000313" key="3">
    <source>
        <dbReference type="EMBL" id="EXU75151.1"/>
    </source>
</evidence>
<dbReference type="GO" id="GO:0003677">
    <property type="term" value="F:DNA binding"/>
    <property type="evidence" value="ECO:0007669"/>
    <property type="project" value="InterPro"/>
</dbReference>
<dbReference type="InterPro" id="IPR013762">
    <property type="entry name" value="Integrase-like_cat_sf"/>
</dbReference>
<feature type="domain" description="Tyr recombinase" evidence="2">
    <location>
        <begin position="166"/>
        <end position="386"/>
    </location>
</feature>